<protein>
    <submittedName>
        <fullName evidence="1">Uncharacterized protein</fullName>
    </submittedName>
</protein>
<gene>
    <name evidence="1" type="ORF">TSIB3V08_LOCUS4046</name>
</gene>
<accession>A0A7R9ASP7</accession>
<proteinExistence type="predicted"/>
<name>A0A7R9ASP7_TIMSH</name>
<sequence>MRCLSDQRFTKLDSHELTQECPWRKRGETRGEVHILCSVDCAESLANPVDLLTLLFSNIPVLGILPRDASGPGSKGTSPCMWLDPACPDDVIQALLADSSGSCGELIPRSFSASQKNTTWTWHNVTNLLAINGCNLVNMLLKFCY</sequence>
<organism evidence="1">
    <name type="scientific">Timema shepardi</name>
    <name type="common">Walking stick</name>
    <dbReference type="NCBI Taxonomy" id="629360"/>
    <lineage>
        <taxon>Eukaryota</taxon>
        <taxon>Metazoa</taxon>
        <taxon>Ecdysozoa</taxon>
        <taxon>Arthropoda</taxon>
        <taxon>Hexapoda</taxon>
        <taxon>Insecta</taxon>
        <taxon>Pterygota</taxon>
        <taxon>Neoptera</taxon>
        <taxon>Polyneoptera</taxon>
        <taxon>Phasmatodea</taxon>
        <taxon>Timematodea</taxon>
        <taxon>Timematoidea</taxon>
        <taxon>Timematidae</taxon>
        <taxon>Timema</taxon>
    </lineage>
</organism>
<reference evidence="1" key="1">
    <citation type="submission" date="2020-11" db="EMBL/GenBank/DDBJ databases">
        <authorList>
            <person name="Tran Van P."/>
        </authorList>
    </citation>
    <scope>NUCLEOTIDE SEQUENCE</scope>
</reference>
<evidence type="ECO:0000313" key="1">
    <source>
        <dbReference type="EMBL" id="CAD7259850.1"/>
    </source>
</evidence>
<dbReference type="AlphaFoldDB" id="A0A7R9ASP7"/>
<dbReference type="EMBL" id="OC001410">
    <property type="protein sequence ID" value="CAD7259850.1"/>
    <property type="molecule type" value="Genomic_DNA"/>
</dbReference>